<dbReference type="InterPro" id="IPR039970">
    <property type="entry name" value="TF_Grauzone"/>
</dbReference>
<evidence type="ECO:0000256" key="1">
    <source>
        <dbReference type="SAM" id="MobiDB-lite"/>
    </source>
</evidence>
<reference evidence="3" key="1">
    <citation type="journal article" date="2015" name="PLoS Genet.">
        <title>The dynamic genome and transcriptome of the human fungal pathogen Blastomyces and close relative Emmonsia.</title>
        <authorList>
            <person name="Munoz J.F."/>
            <person name="Gauthier G.M."/>
            <person name="Desjardins C.A."/>
            <person name="Gallo J.E."/>
            <person name="Holder J."/>
            <person name="Sullivan T.D."/>
            <person name="Marty A.J."/>
            <person name="Carmen J.C."/>
            <person name="Chen Z."/>
            <person name="Ding L."/>
            <person name="Gujja S."/>
            <person name="Magrini V."/>
            <person name="Misas E."/>
            <person name="Mitreva M."/>
            <person name="Priest M."/>
            <person name="Saif S."/>
            <person name="Whiston E.A."/>
            <person name="Young S."/>
            <person name="Zeng Q."/>
            <person name="Goldman W.E."/>
            <person name="Mardis E.R."/>
            <person name="Taylor J.W."/>
            <person name="McEwen J.G."/>
            <person name="Clay O.K."/>
            <person name="Klein B.S."/>
            <person name="Cuomo C.A."/>
        </authorList>
    </citation>
    <scope>NUCLEOTIDE SEQUENCE [LARGE SCALE GENOMIC DNA]</scope>
    <source>
        <strain evidence="3">UAMH 139</strain>
    </source>
</reference>
<dbReference type="PANTHER" id="PTHR23225:SF2">
    <property type="entry name" value="AT09679P-RELATED"/>
    <property type="match status" value="1"/>
</dbReference>
<dbReference type="PANTHER" id="PTHR23225">
    <property type="entry name" value="ZINC FINGER PROTEIN"/>
    <property type="match status" value="1"/>
</dbReference>
<dbReference type="AlphaFoldDB" id="A0A0H1B4J2"/>
<feature type="region of interest" description="Disordered" evidence="1">
    <location>
        <begin position="105"/>
        <end position="134"/>
    </location>
</feature>
<protein>
    <recommendedName>
        <fullName evidence="4">C2H2-type domain-containing protein</fullName>
    </recommendedName>
</protein>
<proteinExistence type="predicted"/>
<evidence type="ECO:0008006" key="4">
    <source>
        <dbReference type="Google" id="ProtNLM"/>
    </source>
</evidence>
<gene>
    <name evidence="2" type="ORF">EMPG_09289</name>
</gene>
<feature type="region of interest" description="Disordered" evidence="1">
    <location>
        <begin position="265"/>
        <end position="344"/>
    </location>
</feature>
<name>A0A0H1B4J2_9EURO</name>
<dbReference type="OrthoDB" id="5388486at2759"/>
<accession>A0A0H1B4J2</accession>
<dbReference type="STRING" id="2060906.A0A0H1B4J2"/>
<keyword evidence="3" id="KW-1185">Reference proteome</keyword>
<evidence type="ECO:0000313" key="2">
    <source>
        <dbReference type="EMBL" id="KLJ06285.1"/>
    </source>
</evidence>
<feature type="compositionally biased region" description="Polar residues" evidence="1">
    <location>
        <begin position="395"/>
        <end position="415"/>
    </location>
</feature>
<sequence>MADIGFTHEINDIPHIRFSDDEPLRDPYSSSTNATTLPFVTTLASYPYVSDTYELRDDAIAAGRTYTETPFPYLVKSTDSCSAIPATDEIAHVRFYQLHTLSAQESDSEPSGFSGSSWRYESPSGSCGGETEADSSLSEQSWSHVYASRESQCTSSHSPFPSPLSDTFQYRDPSNCFLSTNVEGSYCGSEHSVSLREVQHYPDPDPEAEQKFEIDSGWDGRSFTFHGNLPKRSPFPGIIQSSLADQDGQEVGELPQEIDIQTVSPMTQIQSEQVPRTEPGAPPRKRTAYSIQSQRGIPSPPRKLNNNRRSTRNRVVSKPAPKQGRKLKSGQSIRGPYSSRSQQKPNDRQFICVFAPYGCDSTFSAKNEWKRHVSSQHLQLGFYRCDVGCCNVSTPEASSSDIPTSSSQNLRSPNDFNRKDLFTQHQRRMHSPWASSNKVSPSKPAQDAFDKSLEEVRKRCWIERRKAPQRSVCNFCGRKFSGTYCWDDHMEHVGKHYEKRDVETCEDVALKEWAVKEGVLKAAGKDKWVLASPKEAAERRTEDFQNGMA</sequence>
<comment type="caution">
    <text evidence="2">The sequence shown here is derived from an EMBL/GenBank/DDBJ whole genome shotgun (WGS) entry which is preliminary data.</text>
</comment>
<feature type="compositionally biased region" description="Polar residues" evidence="1">
    <location>
        <begin position="265"/>
        <end position="274"/>
    </location>
</feature>
<evidence type="ECO:0000313" key="3">
    <source>
        <dbReference type="Proteomes" id="UP000053573"/>
    </source>
</evidence>
<dbReference type="Proteomes" id="UP000053573">
    <property type="component" value="Unassembled WGS sequence"/>
</dbReference>
<organism evidence="2 3">
    <name type="scientific">Blastomyces silverae</name>
    <dbReference type="NCBI Taxonomy" id="2060906"/>
    <lineage>
        <taxon>Eukaryota</taxon>
        <taxon>Fungi</taxon>
        <taxon>Dikarya</taxon>
        <taxon>Ascomycota</taxon>
        <taxon>Pezizomycotina</taxon>
        <taxon>Eurotiomycetes</taxon>
        <taxon>Eurotiomycetidae</taxon>
        <taxon>Onygenales</taxon>
        <taxon>Ajellomycetaceae</taxon>
        <taxon>Blastomyces</taxon>
    </lineage>
</organism>
<dbReference type="GO" id="GO:0003700">
    <property type="term" value="F:DNA-binding transcription factor activity"/>
    <property type="evidence" value="ECO:0007669"/>
    <property type="project" value="InterPro"/>
</dbReference>
<feature type="region of interest" description="Disordered" evidence="1">
    <location>
        <begin position="395"/>
        <end position="450"/>
    </location>
</feature>
<dbReference type="EMBL" id="LDEV01003208">
    <property type="protein sequence ID" value="KLJ06285.1"/>
    <property type="molecule type" value="Genomic_DNA"/>
</dbReference>